<evidence type="ECO:0000256" key="3">
    <source>
        <dbReference type="ARBA" id="ARBA00023235"/>
    </source>
</evidence>
<dbReference type="InterPro" id="IPR006224">
    <property type="entry name" value="PsdUridine_synth_RluA-like_CS"/>
</dbReference>
<name>A0ABY7BPZ7_9FIRM</name>
<evidence type="ECO:0000259" key="5">
    <source>
        <dbReference type="Pfam" id="PF00849"/>
    </source>
</evidence>
<dbReference type="PROSITE" id="PS01129">
    <property type="entry name" value="PSI_RLU"/>
    <property type="match status" value="1"/>
</dbReference>
<dbReference type="EC" id="5.4.99.-" evidence="4"/>
<protein>
    <recommendedName>
        <fullName evidence="4">Pseudouridine synthase</fullName>
        <ecNumber evidence="4">5.4.99.-</ecNumber>
    </recommendedName>
</protein>
<evidence type="ECO:0000313" key="7">
    <source>
        <dbReference type="Proteomes" id="UP001164909"/>
    </source>
</evidence>
<evidence type="ECO:0000256" key="2">
    <source>
        <dbReference type="ARBA" id="ARBA00010876"/>
    </source>
</evidence>
<sequence>MRLVYIVKKEDLNMTYRQILRKKLFLSSTMLSRLKFNNRIKFIPPVFSINEYPLENSVIDIQLEDSPSNIVPAKGNIDILFEDQFFLFVNKPSGIPSHPSKGHYFDTLANYVEAYLNLQGLTSHIINRLDKDTSGIVVFAKNSYFHSIISQEFEKRCVEKTYIAVVHGKLTKKSGFIEKPIKRSGDGIKREINERGKYAVTMFEVIEQNENFSVLKLKPITGRTHQIRVHLASIDHPIVGDSLYGIEKYTHAPLLLHDYSICFKFKLTEKEYKITAPLPYYFSEFLGSHLDI</sequence>
<dbReference type="Proteomes" id="UP001164909">
    <property type="component" value="Chromosome"/>
</dbReference>
<dbReference type="RefSeq" id="WP_045169432.1">
    <property type="nucleotide sequence ID" value="NZ_CP113865.1"/>
</dbReference>
<evidence type="ECO:0000313" key="6">
    <source>
        <dbReference type="EMBL" id="WAM34885.1"/>
    </source>
</evidence>
<comment type="similarity">
    <text evidence="2 4">Belongs to the pseudouridine synthase RluA family.</text>
</comment>
<dbReference type="InterPro" id="IPR050188">
    <property type="entry name" value="RluA_PseudoU_synthase"/>
</dbReference>
<keyword evidence="7" id="KW-1185">Reference proteome</keyword>
<dbReference type="CDD" id="cd02869">
    <property type="entry name" value="PseudoU_synth_RluA_like"/>
    <property type="match status" value="1"/>
</dbReference>
<dbReference type="EMBL" id="CP113865">
    <property type="protein sequence ID" value="WAM34885.1"/>
    <property type="molecule type" value="Genomic_DNA"/>
</dbReference>
<dbReference type="PANTHER" id="PTHR21600">
    <property type="entry name" value="MITOCHONDRIAL RNA PSEUDOURIDINE SYNTHASE"/>
    <property type="match status" value="1"/>
</dbReference>
<accession>A0ABY7BPZ7</accession>
<dbReference type="InterPro" id="IPR006145">
    <property type="entry name" value="PsdUridine_synth_RsuA/RluA"/>
</dbReference>
<feature type="domain" description="Pseudouridine synthase RsuA/RluA-like" evidence="5">
    <location>
        <begin position="86"/>
        <end position="233"/>
    </location>
</feature>
<keyword evidence="3 4" id="KW-0413">Isomerase</keyword>
<comment type="function">
    <text evidence="4">Responsible for synthesis of pseudouridine from uracil.</text>
</comment>
<evidence type="ECO:0000256" key="1">
    <source>
        <dbReference type="ARBA" id="ARBA00000073"/>
    </source>
</evidence>
<dbReference type="Pfam" id="PF00849">
    <property type="entry name" value="PseudoU_synth_2"/>
    <property type="match status" value="1"/>
</dbReference>
<evidence type="ECO:0000256" key="4">
    <source>
        <dbReference type="RuleBase" id="RU362028"/>
    </source>
</evidence>
<dbReference type="SUPFAM" id="SSF55120">
    <property type="entry name" value="Pseudouridine synthase"/>
    <property type="match status" value="1"/>
</dbReference>
<gene>
    <name evidence="6" type="ORF">OTK00_001142</name>
</gene>
<organism evidence="6 7">
    <name type="scientific">Caldicellulosiruptor morganii</name>
    <dbReference type="NCBI Taxonomy" id="1387555"/>
    <lineage>
        <taxon>Bacteria</taxon>
        <taxon>Bacillati</taxon>
        <taxon>Bacillota</taxon>
        <taxon>Bacillota incertae sedis</taxon>
        <taxon>Caldicellulosiruptorales</taxon>
        <taxon>Caldicellulosiruptoraceae</taxon>
        <taxon>Caldicellulosiruptor</taxon>
    </lineage>
</organism>
<dbReference type="InterPro" id="IPR006225">
    <property type="entry name" value="PsdUridine_synth_RluC/D"/>
</dbReference>
<dbReference type="NCBIfam" id="TIGR00005">
    <property type="entry name" value="rluA_subfam"/>
    <property type="match status" value="1"/>
</dbReference>
<comment type="catalytic activity">
    <reaction evidence="1 4">
        <text>a uridine in RNA = a pseudouridine in RNA</text>
        <dbReference type="Rhea" id="RHEA:48348"/>
        <dbReference type="Rhea" id="RHEA-COMP:12068"/>
        <dbReference type="Rhea" id="RHEA-COMP:12069"/>
        <dbReference type="ChEBI" id="CHEBI:65314"/>
        <dbReference type="ChEBI" id="CHEBI:65315"/>
    </reaction>
</comment>
<dbReference type="PANTHER" id="PTHR21600:SF44">
    <property type="entry name" value="RIBOSOMAL LARGE SUBUNIT PSEUDOURIDINE SYNTHASE D"/>
    <property type="match status" value="1"/>
</dbReference>
<dbReference type="InterPro" id="IPR020103">
    <property type="entry name" value="PsdUridine_synth_cat_dom_sf"/>
</dbReference>
<reference evidence="6" key="1">
    <citation type="submission" date="2022-12" db="EMBL/GenBank/DDBJ databases">
        <authorList>
            <person name="Bing R.G."/>
            <person name="Willard D.J."/>
            <person name="Manesh M.J.H."/>
            <person name="Laemthong T."/>
            <person name="Crosby J.R."/>
            <person name="Kelly R.M."/>
        </authorList>
    </citation>
    <scope>NUCLEOTIDE SEQUENCE</scope>
    <source>
        <strain evidence="6">DSM 8990</strain>
    </source>
</reference>
<dbReference type="Gene3D" id="3.30.2350.10">
    <property type="entry name" value="Pseudouridine synthase"/>
    <property type="match status" value="1"/>
</dbReference>
<proteinExistence type="inferred from homology"/>